<keyword evidence="3" id="KW-1185">Reference proteome</keyword>
<protein>
    <recommendedName>
        <fullName evidence="1">Schlafen AlbA-2 domain-containing protein</fullName>
    </recommendedName>
</protein>
<dbReference type="RefSeq" id="WP_344777750.1">
    <property type="nucleotide sequence ID" value="NZ_BAABBX010000016.1"/>
</dbReference>
<dbReference type="InterPro" id="IPR038461">
    <property type="entry name" value="Schlafen_AlbA_2_dom_sf"/>
</dbReference>
<evidence type="ECO:0000313" key="2">
    <source>
        <dbReference type="EMBL" id="GAA4193311.1"/>
    </source>
</evidence>
<accession>A0ABP8AY51</accession>
<proteinExistence type="predicted"/>
<sequence>MWIPRDEHDIQLAIDEGNLAESHYLDAKASSGDTPGARAETARDLASFAIDGGVLLIGVAEDKQSRTFSTSPVPLKDLIEKIEQIAANRIDPPLDVRAREIPAESDPDHGYAAVEIPPSPQAPHMVDGVYYGRGERTRRRLSDAEVVRHHQARKREEDRLLALLHEEIERDPVPAASRQNGHLYLVAEPLSASRNVAQSLVRAPQQRLNNILHQSNYLPYPTVRDFAPGAPSMRGAMIRSRGAAFTSTQNGTRSITDAWEERGLSDVEFHEDGSIHAVVGRATDQWDRMSVSSQIEPQMVIFDGLCIAFAHRIIYWVTKLSEEVGYRGSWGLALGVNGLVGKSSYLFQQELWQQSGPVYDRDEYEEVTVASLDDLVNEPQAVAYRLVGGLLRGLGTDNRWAPEFTKTEEPAQ</sequence>
<name>A0ABP8AY51_9MICO</name>
<feature type="domain" description="Schlafen AlbA-2" evidence="1">
    <location>
        <begin position="21"/>
        <end position="140"/>
    </location>
</feature>
<dbReference type="Proteomes" id="UP001500213">
    <property type="component" value="Unassembled WGS sequence"/>
</dbReference>
<organism evidence="2 3">
    <name type="scientific">Gryllotalpicola kribbensis</name>
    <dbReference type="NCBI Taxonomy" id="993084"/>
    <lineage>
        <taxon>Bacteria</taxon>
        <taxon>Bacillati</taxon>
        <taxon>Actinomycetota</taxon>
        <taxon>Actinomycetes</taxon>
        <taxon>Micrococcales</taxon>
        <taxon>Microbacteriaceae</taxon>
        <taxon>Gryllotalpicola</taxon>
    </lineage>
</organism>
<evidence type="ECO:0000313" key="3">
    <source>
        <dbReference type="Proteomes" id="UP001500213"/>
    </source>
</evidence>
<dbReference type="InterPro" id="IPR007421">
    <property type="entry name" value="Schlafen_AlbA_2_dom"/>
</dbReference>
<dbReference type="EMBL" id="BAABBX010000016">
    <property type="protein sequence ID" value="GAA4193311.1"/>
    <property type="molecule type" value="Genomic_DNA"/>
</dbReference>
<evidence type="ECO:0000259" key="1">
    <source>
        <dbReference type="Pfam" id="PF04326"/>
    </source>
</evidence>
<gene>
    <name evidence="2" type="ORF">GCM10022288_26900</name>
</gene>
<reference evidence="3" key="1">
    <citation type="journal article" date="2019" name="Int. J. Syst. Evol. Microbiol.">
        <title>The Global Catalogue of Microorganisms (GCM) 10K type strain sequencing project: providing services to taxonomists for standard genome sequencing and annotation.</title>
        <authorList>
            <consortium name="The Broad Institute Genomics Platform"/>
            <consortium name="The Broad Institute Genome Sequencing Center for Infectious Disease"/>
            <person name="Wu L."/>
            <person name="Ma J."/>
        </authorList>
    </citation>
    <scope>NUCLEOTIDE SEQUENCE [LARGE SCALE GENOMIC DNA]</scope>
    <source>
        <strain evidence="3">JCM 17593</strain>
    </source>
</reference>
<dbReference type="Pfam" id="PF04326">
    <property type="entry name" value="SLFN_AlbA_2"/>
    <property type="match status" value="1"/>
</dbReference>
<dbReference type="Gene3D" id="3.30.950.30">
    <property type="entry name" value="Schlafen, AAA domain"/>
    <property type="match status" value="1"/>
</dbReference>
<comment type="caution">
    <text evidence="2">The sequence shown here is derived from an EMBL/GenBank/DDBJ whole genome shotgun (WGS) entry which is preliminary data.</text>
</comment>